<evidence type="ECO:0000313" key="7">
    <source>
        <dbReference type="Proteomes" id="UP000053593"/>
    </source>
</evidence>
<dbReference type="Proteomes" id="UP000053593">
    <property type="component" value="Unassembled WGS sequence"/>
</dbReference>
<dbReference type="GO" id="GO:0005737">
    <property type="term" value="C:cytoplasm"/>
    <property type="evidence" value="ECO:0007669"/>
    <property type="project" value="TreeGrafter"/>
</dbReference>
<organism evidence="6 7">
    <name type="scientific">Collybiopsis luxurians FD-317 M1</name>
    <dbReference type="NCBI Taxonomy" id="944289"/>
    <lineage>
        <taxon>Eukaryota</taxon>
        <taxon>Fungi</taxon>
        <taxon>Dikarya</taxon>
        <taxon>Basidiomycota</taxon>
        <taxon>Agaricomycotina</taxon>
        <taxon>Agaricomycetes</taxon>
        <taxon>Agaricomycetidae</taxon>
        <taxon>Agaricales</taxon>
        <taxon>Marasmiineae</taxon>
        <taxon>Omphalotaceae</taxon>
        <taxon>Collybiopsis</taxon>
        <taxon>Collybiopsis luxurians</taxon>
    </lineage>
</organism>
<keyword evidence="3" id="KW-0645">Protease</keyword>
<dbReference type="Pfam" id="PF00656">
    <property type="entry name" value="Peptidase_C14"/>
    <property type="match status" value="1"/>
</dbReference>
<dbReference type="GO" id="GO:0004197">
    <property type="term" value="F:cysteine-type endopeptidase activity"/>
    <property type="evidence" value="ECO:0007669"/>
    <property type="project" value="InterPro"/>
</dbReference>
<evidence type="ECO:0000256" key="1">
    <source>
        <dbReference type="ARBA" id="ARBA00009005"/>
    </source>
</evidence>
<name>A0A0D0BYQ5_9AGAR</name>
<gene>
    <name evidence="6" type="ORF">GYMLUDRAFT_43498</name>
</gene>
<accession>A0A0D0BYQ5</accession>
<keyword evidence="2" id="KW-0053">Apoptosis</keyword>
<dbReference type="HOGENOM" id="CLU_011935_1_0_1"/>
<keyword evidence="7" id="KW-1185">Reference proteome</keyword>
<dbReference type="OrthoDB" id="3223806at2759"/>
<feature type="domain" description="Peptidase C14 caspase" evidence="5">
    <location>
        <begin position="30"/>
        <end position="278"/>
    </location>
</feature>
<feature type="compositionally biased region" description="Basic and acidic residues" evidence="4">
    <location>
        <begin position="1"/>
        <end position="13"/>
    </location>
</feature>
<reference evidence="6 7" key="1">
    <citation type="submission" date="2014-04" db="EMBL/GenBank/DDBJ databases">
        <title>Evolutionary Origins and Diversification of the Mycorrhizal Mutualists.</title>
        <authorList>
            <consortium name="DOE Joint Genome Institute"/>
            <consortium name="Mycorrhizal Genomics Consortium"/>
            <person name="Kohler A."/>
            <person name="Kuo A."/>
            <person name="Nagy L.G."/>
            <person name="Floudas D."/>
            <person name="Copeland A."/>
            <person name="Barry K.W."/>
            <person name="Cichocki N."/>
            <person name="Veneault-Fourrey C."/>
            <person name="LaButti K."/>
            <person name="Lindquist E.A."/>
            <person name="Lipzen A."/>
            <person name="Lundell T."/>
            <person name="Morin E."/>
            <person name="Murat C."/>
            <person name="Riley R."/>
            <person name="Ohm R."/>
            <person name="Sun H."/>
            <person name="Tunlid A."/>
            <person name="Henrissat B."/>
            <person name="Grigoriev I.V."/>
            <person name="Hibbett D.S."/>
            <person name="Martin F."/>
        </authorList>
    </citation>
    <scope>NUCLEOTIDE SEQUENCE [LARGE SCALE GENOMIC DNA]</scope>
    <source>
        <strain evidence="6 7">FD-317 M1</strain>
    </source>
</reference>
<evidence type="ECO:0000256" key="2">
    <source>
        <dbReference type="ARBA" id="ARBA00022703"/>
    </source>
</evidence>
<dbReference type="AlphaFoldDB" id="A0A0D0BYQ5"/>
<feature type="region of interest" description="Disordered" evidence="4">
    <location>
        <begin position="1"/>
        <end position="22"/>
    </location>
</feature>
<keyword evidence="3" id="KW-0378">Hydrolase</keyword>
<dbReference type="PANTHER" id="PTHR48104">
    <property type="entry name" value="METACASPASE-4"/>
    <property type="match status" value="1"/>
</dbReference>
<dbReference type="GO" id="GO:0006915">
    <property type="term" value="P:apoptotic process"/>
    <property type="evidence" value="ECO:0007669"/>
    <property type="project" value="UniProtKB-KW"/>
</dbReference>
<comment type="similarity">
    <text evidence="1">Belongs to the peptidase C14B family.</text>
</comment>
<keyword evidence="3" id="KW-0788">Thiol protease</keyword>
<evidence type="ECO:0000256" key="4">
    <source>
        <dbReference type="SAM" id="MobiDB-lite"/>
    </source>
</evidence>
<dbReference type="Gene3D" id="3.40.50.1460">
    <property type="match status" value="1"/>
</dbReference>
<evidence type="ECO:0000256" key="3">
    <source>
        <dbReference type="ARBA" id="ARBA00022807"/>
    </source>
</evidence>
<dbReference type="EMBL" id="KN834773">
    <property type="protein sequence ID" value="KIK60956.1"/>
    <property type="molecule type" value="Genomic_DNA"/>
</dbReference>
<dbReference type="InterPro" id="IPR011600">
    <property type="entry name" value="Pept_C14_caspase"/>
</dbReference>
<sequence>MDDLHPQDKERPESSSTSPIVIQSSTPPLFALIIGINEYADSRVNNLTAAVTDAEAVSEFLLSTLGVPAHQIKMLRNKEATRDTIQGEIMNLADNPAIKEGDAILIYYAGHGAETSAPSGWPTDSRSRMIQMLLPHDFSWSGSVTKQGQGVLDITFARLLANLARNKSDNITVILDCCHSGSGTRKDKQDKTFEVRGVELPKSYTIPGNLLHDTMLESRASSIPKGFENIGLTSHVLLAACKQGQEAREKFQCGGEFTLALLSLLREQGVDELTYNDVITLLPNLPQQNPQCEGVHQNRFLFNSKISSPRRQLFGIRSKTPGQLGKYILEAGEAQGIGVEAELVVYPDKSMTFPLGTVVTSHTTAFTALCTVPQHQTPFALDQPGFALQIRVGERKDVRFCIREADSCASLKRVVEEMENEQVKGRVRLVNSTDDRPDLAITTENGLVYFEIMDPVCRKYGLERMPFAVSTSADDTYLKAILQSAVDFYWHLRRSRSGKNSGPTGPPPPQIKLECFKLKWKFTDDFEEFLVPDEGDNLYDDEHKVFFIDVNNEGPYGFQITNDSTTDFYIWMFYFDLSDLSIDLYYQPGSAAEGKADISLPAGQSLTIGYGSSGTSPHSYRLRDDQDVDVGYLKLFLTEKYVDFSDIVQKSPFDQGRQSRLGIKRLGIKRVVETSFLWATVHIAIVQK</sequence>
<dbReference type="InterPro" id="IPR029030">
    <property type="entry name" value="Caspase-like_dom_sf"/>
</dbReference>
<evidence type="ECO:0000259" key="5">
    <source>
        <dbReference type="Pfam" id="PF00656"/>
    </source>
</evidence>
<evidence type="ECO:0000313" key="6">
    <source>
        <dbReference type="EMBL" id="KIK60956.1"/>
    </source>
</evidence>
<dbReference type="SUPFAM" id="SSF52129">
    <property type="entry name" value="Caspase-like"/>
    <property type="match status" value="1"/>
</dbReference>
<dbReference type="GO" id="GO:0006508">
    <property type="term" value="P:proteolysis"/>
    <property type="evidence" value="ECO:0007669"/>
    <property type="project" value="InterPro"/>
</dbReference>
<proteinExistence type="inferred from homology"/>
<dbReference type="PANTHER" id="PTHR48104:SF30">
    <property type="entry name" value="METACASPASE-1"/>
    <property type="match status" value="1"/>
</dbReference>
<dbReference type="InterPro" id="IPR050452">
    <property type="entry name" value="Metacaspase"/>
</dbReference>
<protein>
    <recommendedName>
        <fullName evidence="5">Peptidase C14 caspase domain-containing protein</fullName>
    </recommendedName>
</protein>